<gene>
    <name evidence="1" type="ORF">C7382_10431</name>
</gene>
<evidence type="ECO:0000313" key="2">
    <source>
        <dbReference type="Proteomes" id="UP000245462"/>
    </source>
</evidence>
<protein>
    <submittedName>
        <fullName evidence="1">Uncharacterized protein</fullName>
    </submittedName>
</protein>
<evidence type="ECO:0000313" key="1">
    <source>
        <dbReference type="EMBL" id="PVZ12724.1"/>
    </source>
</evidence>
<reference evidence="1 2" key="1">
    <citation type="submission" date="2018-04" db="EMBL/GenBank/DDBJ databases">
        <title>Genomic Encyclopedia of Type Strains, Phase IV (KMG-IV): sequencing the most valuable type-strain genomes for metagenomic binning, comparative biology and taxonomic classification.</title>
        <authorList>
            <person name="Goeker M."/>
        </authorList>
    </citation>
    <scope>NUCLEOTIDE SEQUENCE [LARGE SCALE GENOMIC DNA]</scope>
    <source>
        <strain evidence="1 2">DSM 28520</strain>
    </source>
</reference>
<accession>A0A2U1FKM2</accession>
<proteinExistence type="predicted"/>
<sequence length="122" mass="13533">MENMGLFVGLFLFFPTTETLHTTGKEPSRKARMAMRDHDPAALFLEFFDISTVICKRSVLIAKATIKLTQRTVSVRSTEIGVFLERHAAALTNLLFHNASSLVVYRPESRSPVAGSSAAFRS</sequence>
<comment type="caution">
    <text evidence="1">The sequence shown here is derived from an EMBL/GenBank/DDBJ whole genome shotgun (WGS) entry which is preliminary data.</text>
</comment>
<dbReference type="EMBL" id="QEKY01000004">
    <property type="protein sequence ID" value="PVZ12724.1"/>
    <property type="molecule type" value="Genomic_DNA"/>
</dbReference>
<name>A0A2U1FKM2_9PORP</name>
<organism evidence="1 2">
    <name type="scientific">Porphyromonas loveana</name>
    <dbReference type="NCBI Taxonomy" id="1884669"/>
    <lineage>
        <taxon>Bacteria</taxon>
        <taxon>Pseudomonadati</taxon>
        <taxon>Bacteroidota</taxon>
        <taxon>Bacteroidia</taxon>
        <taxon>Bacteroidales</taxon>
        <taxon>Porphyromonadaceae</taxon>
        <taxon>Porphyromonas</taxon>
    </lineage>
</organism>
<dbReference type="Proteomes" id="UP000245462">
    <property type="component" value="Unassembled WGS sequence"/>
</dbReference>
<dbReference type="AlphaFoldDB" id="A0A2U1FKM2"/>
<keyword evidence="2" id="KW-1185">Reference proteome</keyword>